<comment type="caution">
    <text evidence="9">Lacks conserved residue(s) required for the propagation of feature annotation.</text>
</comment>
<keyword evidence="5 9" id="KW-0169">Cobalamin biosynthesis</keyword>
<dbReference type="GO" id="GO:0015420">
    <property type="term" value="F:ABC-type vitamin B12 transporter activity"/>
    <property type="evidence" value="ECO:0007669"/>
    <property type="project" value="UniProtKB-UniRule"/>
</dbReference>
<evidence type="ECO:0000313" key="10">
    <source>
        <dbReference type="EMBL" id="PVA10894.1"/>
    </source>
</evidence>
<dbReference type="EMBL" id="QCYH01000002">
    <property type="protein sequence ID" value="PVA10894.1"/>
    <property type="molecule type" value="Genomic_DNA"/>
</dbReference>
<comment type="function">
    <text evidence="9">Converts cobyric acid to cobinamide by the addition of aminopropanol on the F carboxylic group.</text>
</comment>
<dbReference type="PANTHER" id="PTHR34308">
    <property type="entry name" value="COBALAMIN BIOSYNTHESIS PROTEIN CBIB"/>
    <property type="match status" value="1"/>
</dbReference>
<dbReference type="GO" id="GO:0048472">
    <property type="term" value="F:threonine-phosphate decarboxylase activity"/>
    <property type="evidence" value="ECO:0007669"/>
    <property type="project" value="InterPro"/>
</dbReference>
<dbReference type="Pfam" id="PF03186">
    <property type="entry name" value="CobD_Cbib"/>
    <property type="match status" value="1"/>
</dbReference>
<evidence type="ECO:0000256" key="4">
    <source>
        <dbReference type="ARBA" id="ARBA00022475"/>
    </source>
</evidence>
<dbReference type="PANTHER" id="PTHR34308:SF1">
    <property type="entry name" value="COBALAMIN BIOSYNTHESIS PROTEIN CBIB"/>
    <property type="match status" value="1"/>
</dbReference>
<protein>
    <recommendedName>
        <fullName evidence="9">Cobalamin biosynthesis protein CobD</fullName>
    </recommendedName>
</protein>
<dbReference type="NCBIfam" id="TIGR00380">
    <property type="entry name" value="cobal_cbiB"/>
    <property type="match status" value="1"/>
</dbReference>
<comment type="caution">
    <text evidence="10">The sequence shown here is derived from an EMBL/GenBank/DDBJ whole genome shotgun (WGS) entry which is preliminary data.</text>
</comment>
<keyword evidence="6 9" id="KW-0812">Transmembrane</keyword>
<reference evidence="10 11" key="1">
    <citation type="submission" date="2018-04" db="EMBL/GenBank/DDBJ databases">
        <title>Pelagivirga bohaiensis gen. nov., sp. nov., a bacterium isolated from the Bohai Sea.</title>
        <authorList>
            <person name="Ji X."/>
        </authorList>
    </citation>
    <scope>NUCLEOTIDE SEQUENCE [LARGE SCALE GENOMIC DNA]</scope>
    <source>
        <strain evidence="10 11">BH-SD19</strain>
    </source>
</reference>
<keyword evidence="11" id="KW-1185">Reference proteome</keyword>
<dbReference type="GO" id="GO:0005886">
    <property type="term" value="C:plasma membrane"/>
    <property type="evidence" value="ECO:0007669"/>
    <property type="project" value="UniProtKB-SubCell"/>
</dbReference>
<comment type="pathway">
    <text evidence="2 9">Cofactor biosynthesis; adenosylcobalamin biosynthesis.</text>
</comment>
<evidence type="ECO:0000256" key="2">
    <source>
        <dbReference type="ARBA" id="ARBA00004953"/>
    </source>
</evidence>
<feature type="transmembrane region" description="Helical" evidence="9">
    <location>
        <begin position="56"/>
        <end position="89"/>
    </location>
</feature>
<dbReference type="GO" id="GO:0009236">
    <property type="term" value="P:cobalamin biosynthetic process"/>
    <property type="evidence" value="ECO:0007669"/>
    <property type="project" value="UniProtKB-UniRule"/>
</dbReference>
<name>A0A2T7G8Z1_9RHOB</name>
<accession>A0A2T7G8Z1</accession>
<evidence type="ECO:0000256" key="7">
    <source>
        <dbReference type="ARBA" id="ARBA00022989"/>
    </source>
</evidence>
<sequence length="303" mass="32267">MSMASILVLAMALDAALGEPRWLWDRLPHPAVVMGRAIDLLDRRWNTGKARRAKGALAIALLGAAALMLGAALAQLGAAVVIIVAAVLIAQRSLCDHVAAVAAALRLSLPDGRASVAMIVGRETQAMDGPAVSRAAIESAAENFSDGVAAPLFWLAIGGLPGLILYKIVNTADSMIGHRTPRHAQFGWAAARLDDLMNLIPARATALLILLLSYPRPRWSDIVREARQHRSPNAGWPEAAMARSIGVALSGPRAYHGQMHSYPFVNPEGRRNPGPDDIDAAVAVLWRLWAAILLLSVLWALLG</sequence>
<evidence type="ECO:0000256" key="8">
    <source>
        <dbReference type="ARBA" id="ARBA00023136"/>
    </source>
</evidence>
<dbReference type="OrthoDB" id="9811967at2"/>
<keyword evidence="7 9" id="KW-1133">Transmembrane helix</keyword>
<evidence type="ECO:0000256" key="3">
    <source>
        <dbReference type="ARBA" id="ARBA00006263"/>
    </source>
</evidence>
<evidence type="ECO:0000313" key="11">
    <source>
        <dbReference type="Proteomes" id="UP000244446"/>
    </source>
</evidence>
<dbReference type="HAMAP" id="MF_00024">
    <property type="entry name" value="CobD_CbiB"/>
    <property type="match status" value="1"/>
</dbReference>
<evidence type="ECO:0000256" key="1">
    <source>
        <dbReference type="ARBA" id="ARBA00004651"/>
    </source>
</evidence>
<evidence type="ECO:0000256" key="6">
    <source>
        <dbReference type="ARBA" id="ARBA00022692"/>
    </source>
</evidence>
<keyword evidence="4 9" id="KW-1003">Cell membrane</keyword>
<dbReference type="RefSeq" id="WP_108690868.1">
    <property type="nucleotide sequence ID" value="NZ_QCYH01000002.1"/>
</dbReference>
<comment type="similarity">
    <text evidence="3 9">Belongs to the CobD/CbiB family.</text>
</comment>
<feature type="transmembrane region" description="Helical" evidence="9">
    <location>
        <begin position="280"/>
        <end position="302"/>
    </location>
</feature>
<organism evidence="10 11">
    <name type="scientific">Pelagivirga sediminicola</name>
    <dbReference type="NCBI Taxonomy" id="2170575"/>
    <lineage>
        <taxon>Bacteria</taxon>
        <taxon>Pseudomonadati</taxon>
        <taxon>Pseudomonadota</taxon>
        <taxon>Alphaproteobacteria</taxon>
        <taxon>Rhodobacterales</taxon>
        <taxon>Paracoccaceae</taxon>
        <taxon>Pelagivirga</taxon>
    </lineage>
</organism>
<dbReference type="InterPro" id="IPR004485">
    <property type="entry name" value="Cobalamin_biosynth_CobD/CbiB"/>
</dbReference>
<proteinExistence type="inferred from homology"/>
<evidence type="ECO:0000256" key="9">
    <source>
        <dbReference type="HAMAP-Rule" id="MF_00024"/>
    </source>
</evidence>
<gene>
    <name evidence="9" type="primary">cobD</name>
    <name evidence="10" type="ORF">DC366_03640</name>
</gene>
<dbReference type="Proteomes" id="UP000244446">
    <property type="component" value="Unassembled WGS sequence"/>
</dbReference>
<keyword evidence="8 9" id="KW-0472">Membrane</keyword>
<dbReference type="UniPathway" id="UPA00148"/>
<dbReference type="AlphaFoldDB" id="A0A2T7G8Z1"/>
<comment type="subcellular location">
    <subcellularLocation>
        <location evidence="1 9">Cell membrane</location>
        <topology evidence="1 9">Multi-pass membrane protein</topology>
    </subcellularLocation>
</comment>
<feature type="transmembrane region" description="Helical" evidence="9">
    <location>
        <begin position="148"/>
        <end position="169"/>
    </location>
</feature>
<evidence type="ECO:0000256" key="5">
    <source>
        <dbReference type="ARBA" id="ARBA00022573"/>
    </source>
</evidence>